<dbReference type="Proteomes" id="UP000245845">
    <property type="component" value="Unassembled WGS sequence"/>
</dbReference>
<keyword evidence="1 4" id="KW-0808">Transferase</keyword>
<evidence type="ECO:0000256" key="1">
    <source>
        <dbReference type="ARBA" id="ARBA00022679"/>
    </source>
</evidence>
<dbReference type="Pfam" id="PF01467">
    <property type="entry name" value="CTP_transf_like"/>
    <property type="match status" value="1"/>
</dbReference>
<keyword evidence="5" id="KW-1185">Reference proteome</keyword>
<evidence type="ECO:0000313" key="4">
    <source>
        <dbReference type="EMBL" id="PWJ28045.1"/>
    </source>
</evidence>
<reference evidence="4 5" key="1">
    <citation type="submission" date="2018-05" db="EMBL/GenBank/DDBJ databases">
        <title>The Hungate 1000. A catalogue of reference genomes from the rumen microbiome.</title>
        <authorList>
            <person name="Kelly W."/>
        </authorList>
    </citation>
    <scope>NUCLEOTIDE SEQUENCE [LARGE SCALE GENOMIC DNA]</scope>
    <source>
        <strain evidence="4 5">NLAE-zl-C242</strain>
    </source>
</reference>
<evidence type="ECO:0000313" key="5">
    <source>
        <dbReference type="Proteomes" id="UP000245845"/>
    </source>
</evidence>
<sequence>MVETGVIHGRFQIFHLKHMEYLLAAKMRCKKLFIGITHSDIVAYAATSDLDMHGTTKRDNPLTYFERFEMIQGALADFGVTREEYEIIPFPISQPDLIPQYVPKGATHYVSICSEWDEEQLRILGDLGLKTEVLWKKSPEEKGITGTDIRKFIAEEKEWKQYVPKTVSEYITKNEIETRIRSLNYLYE</sequence>
<dbReference type="OrthoDB" id="3249147at2"/>
<dbReference type="RefSeq" id="WP_109732387.1">
    <property type="nucleotide sequence ID" value="NZ_BAAACK010000029.1"/>
</dbReference>
<evidence type="ECO:0000256" key="2">
    <source>
        <dbReference type="ARBA" id="ARBA00022695"/>
    </source>
</evidence>
<comment type="caution">
    <text evidence="4">The sequence shown here is derived from an EMBL/GenBank/DDBJ whole genome shotgun (WGS) entry which is preliminary data.</text>
</comment>
<proteinExistence type="predicted"/>
<dbReference type="AlphaFoldDB" id="A0A2Y9BHJ9"/>
<dbReference type="InterPro" id="IPR004821">
    <property type="entry name" value="Cyt_trans-like"/>
</dbReference>
<feature type="domain" description="Cytidyltransferase-like" evidence="3">
    <location>
        <begin position="7"/>
        <end position="151"/>
    </location>
</feature>
<dbReference type="InterPro" id="IPR014729">
    <property type="entry name" value="Rossmann-like_a/b/a_fold"/>
</dbReference>
<dbReference type="Gene3D" id="3.40.50.620">
    <property type="entry name" value="HUPs"/>
    <property type="match status" value="1"/>
</dbReference>
<accession>A0A2Y9BHJ9</accession>
<dbReference type="GO" id="GO:0016779">
    <property type="term" value="F:nucleotidyltransferase activity"/>
    <property type="evidence" value="ECO:0007669"/>
    <property type="project" value="UniProtKB-KW"/>
</dbReference>
<evidence type="ECO:0000259" key="3">
    <source>
        <dbReference type="Pfam" id="PF01467"/>
    </source>
</evidence>
<dbReference type="SUPFAM" id="SSF52374">
    <property type="entry name" value="Nucleotidylyl transferase"/>
    <property type="match status" value="1"/>
</dbReference>
<gene>
    <name evidence="4" type="ORF">A8806_110229</name>
</gene>
<dbReference type="EMBL" id="QGDL01000010">
    <property type="protein sequence ID" value="PWJ28045.1"/>
    <property type="molecule type" value="Genomic_DNA"/>
</dbReference>
<name>A0A2Y9BHJ9_9FIRM</name>
<keyword evidence="2 4" id="KW-0548">Nucleotidyltransferase</keyword>
<dbReference type="PANTHER" id="PTHR21342">
    <property type="entry name" value="PHOSPHOPANTETHEINE ADENYLYLTRANSFERASE"/>
    <property type="match status" value="1"/>
</dbReference>
<dbReference type="PANTHER" id="PTHR21342:SF0">
    <property type="entry name" value="BIFUNCTIONAL NMN ADENYLYLTRANSFERASE_NUDIX HYDROLASE"/>
    <property type="match status" value="1"/>
</dbReference>
<organism evidence="4 5">
    <name type="scientific">Faecalicatena orotica</name>
    <dbReference type="NCBI Taxonomy" id="1544"/>
    <lineage>
        <taxon>Bacteria</taxon>
        <taxon>Bacillati</taxon>
        <taxon>Bacillota</taxon>
        <taxon>Clostridia</taxon>
        <taxon>Lachnospirales</taxon>
        <taxon>Lachnospiraceae</taxon>
        <taxon>Faecalicatena</taxon>
    </lineage>
</organism>
<protein>
    <submittedName>
        <fullName evidence="4">Nicotinamide-nucleotide adenylyltransferase/phosphinothricin biosynthesis protein PhpF</fullName>
    </submittedName>
</protein>